<dbReference type="PANTHER" id="PTHR13245">
    <property type="entry name" value="RRP15-LIKE PROTEIN"/>
    <property type="match status" value="1"/>
</dbReference>
<reference evidence="4 5" key="1">
    <citation type="journal article" date="2016" name="Nat. Commun.">
        <title>Extremotolerant tardigrade genome and improved radiotolerance of human cultured cells by tardigrade-unique protein.</title>
        <authorList>
            <person name="Hashimoto T."/>
            <person name="Horikawa D.D."/>
            <person name="Saito Y."/>
            <person name="Kuwahara H."/>
            <person name="Kozuka-Hata H."/>
            <person name="Shin-I T."/>
            <person name="Minakuchi Y."/>
            <person name="Ohishi K."/>
            <person name="Motoyama A."/>
            <person name="Aizu T."/>
            <person name="Enomoto A."/>
            <person name="Kondo K."/>
            <person name="Tanaka S."/>
            <person name="Hara Y."/>
            <person name="Koshikawa S."/>
            <person name="Sagara H."/>
            <person name="Miura T."/>
            <person name="Yokobori S."/>
            <person name="Miyagawa K."/>
            <person name="Suzuki Y."/>
            <person name="Kubo T."/>
            <person name="Oyama M."/>
            <person name="Kohara Y."/>
            <person name="Fujiyama A."/>
            <person name="Arakawa K."/>
            <person name="Katayama T."/>
            <person name="Toyoda A."/>
            <person name="Kunieda T."/>
        </authorList>
    </citation>
    <scope>NUCLEOTIDE SEQUENCE [LARGE SCALE GENOMIC DNA]</scope>
    <source>
        <strain evidence="4 5">YOKOZUNA-1</strain>
    </source>
</reference>
<name>A0A1D1W198_RAMVA</name>
<feature type="region of interest" description="Disordered" evidence="3">
    <location>
        <begin position="160"/>
        <end position="216"/>
    </location>
</feature>
<dbReference type="EMBL" id="BDGG01000012">
    <property type="protein sequence ID" value="GAV05878.1"/>
    <property type="molecule type" value="Genomic_DNA"/>
</dbReference>
<comment type="similarity">
    <text evidence="1">Belongs to the RRP15 family.</text>
</comment>
<dbReference type="PANTHER" id="PTHR13245:SF14">
    <property type="entry name" value="RRP15-LIKE PROTEIN"/>
    <property type="match status" value="1"/>
</dbReference>
<comment type="caution">
    <text evidence="4">The sequence shown here is derived from an EMBL/GenBank/DDBJ whole genome shotgun (WGS) entry which is preliminary data.</text>
</comment>
<feature type="compositionally biased region" description="Low complexity" evidence="3">
    <location>
        <begin position="70"/>
        <end position="81"/>
    </location>
</feature>
<dbReference type="GO" id="GO:0000460">
    <property type="term" value="P:maturation of 5.8S rRNA"/>
    <property type="evidence" value="ECO:0007669"/>
    <property type="project" value="TreeGrafter"/>
</dbReference>
<proteinExistence type="inferred from homology"/>
<dbReference type="AlphaFoldDB" id="A0A1D1W198"/>
<dbReference type="Pfam" id="PF07890">
    <property type="entry name" value="Rrp15p"/>
    <property type="match status" value="1"/>
</dbReference>
<evidence type="ECO:0000256" key="2">
    <source>
        <dbReference type="ARBA" id="ARBA00017475"/>
    </source>
</evidence>
<protein>
    <recommendedName>
        <fullName evidence="2">RRP15-like protein</fullName>
    </recommendedName>
</protein>
<evidence type="ECO:0000313" key="4">
    <source>
        <dbReference type="EMBL" id="GAV05878.1"/>
    </source>
</evidence>
<dbReference type="InterPro" id="IPR012459">
    <property type="entry name" value="Rrp15"/>
</dbReference>
<organism evidence="4 5">
    <name type="scientific">Ramazzottius varieornatus</name>
    <name type="common">Water bear</name>
    <name type="synonym">Tardigrade</name>
    <dbReference type="NCBI Taxonomy" id="947166"/>
    <lineage>
        <taxon>Eukaryota</taxon>
        <taxon>Metazoa</taxon>
        <taxon>Ecdysozoa</taxon>
        <taxon>Tardigrada</taxon>
        <taxon>Eutardigrada</taxon>
        <taxon>Parachela</taxon>
        <taxon>Hypsibioidea</taxon>
        <taxon>Ramazzottiidae</taxon>
        <taxon>Ramazzottius</taxon>
    </lineage>
</organism>
<accession>A0A1D1W198</accession>
<keyword evidence="5" id="KW-1185">Reference proteome</keyword>
<evidence type="ECO:0000256" key="3">
    <source>
        <dbReference type="SAM" id="MobiDB-lite"/>
    </source>
</evidence>
<feature type="compositionally biased region" description="Polar residues" evidence="3">
    <location>
        <begin position="195"/>
        <end position="208"/>
    </location>
</feature>
<dbReference type="GO" id="GO:0000470">
    <property type="term" value="P:maturation of LSU-rRNA"/>
    <property type="evidence" value="ECO:0007669"/>
    <property type="project" value="TreeGrafter"/>
</dbReference>
<feature type="region of interest" description="Disordered" evidence="3">
    <location>
        <begin position="25"/>
        <end position="92"/>
    </location>
</feature>
<dbReference type="GO" id="GO:0030687">
    <property type="term" value="C:preribosome, large subunit precursor"/>
    <property type="evidence" value="ECO:0007669"/>
    <property type="project" value="TreeGrafter"/>
</dbReference>
<evidence type="ECO:0000256" key="1">
    <source>
        <dbReference type="ARBA" id="ARBA00007462"/>
    </source>
</evidence>
<dbReference type="OrthoDB" id="20949at2759"/>
<sequence length="216" mass="23957">MEVDHAAETEAAPISGFGDAIQNILKRSGVPQPKKLKREEEAENASVQIKEDPWNALDESVAEGSKKASKSSSSTKSTSTLRTKRKTKKELEPWHVLPAITEREKDRKLAKIATKGVVQLFNAVRAQQNVLEEKLEEAGPSMRKTEQALKTVSKSSFLDLLKNPHGAPGVTVRQDKGNEATQRWQVLEDDYMLKGTQSAETESISHYSQSEEEDAD</sequence>
<dbReference type="STRING" id="947166.A0A1D1W198"/>
<gene>
    <name evidence="4" type="primary">RvY_15941-1</name>
    <name evidence="4" type="synonym">RvY_15941.1</name>
    <name evidence="4" type="ORF">RvY_15941</name>
</gene>
<dbReference type="Proteomes" id="UP000186922">
    <property type="component" value="Unassembled WGS sequence"/>
</dbReference>
<evidence type="ECO:0000313" key="5">
    <source>
        <dbReference type="Proteomes" id="UP000186922"/>
    </source>
</evidence>